<evidence type="ECO:0000313" key="2">
    <source>
        <dbReference type="Proteomes" id="UP000006001"/>
    </source>
</evidence>
<proteinExistence type="predicted"/>
<dbReference type="GeneID" id="85006784"/>
<organism evidence="1 2">
    <name type="scientific">Slackia exigua (strain ATCC 700122 / DSM 15923 / CIP 105133 / JCM 11022 / KCTC 5966 / S-7)</name>
    <dbReference type="NCBI Taxonomy" id="649764"/>
    <lineage>
        <taxon>Bacteria</taxon>
        <taxon>Bacillati</taxon>
        <taxon>Actinomycetota</taxon>
        <taxon>Coriobacteriia</taxon>
        <taxon>Eggerthellales</taxon>
        <taxon>Eggerthellaceae</taxon>
        <taxon>Slackia</taxon>
    </lineage>
</organism>
<dbReference type="EMBL" id="ACUX02000004">
    <property type="protein sequence ID" value="EEZ62018.1"/>
    <property type="molecule type" value="Genomic_DNA"/>
</dbReference>
<protein>
    <recommendedName>
        <fullName evidence="3">Glutathionylspermidine synthase pre-ATP-grasp-like domain-containing protein</fullName>
    </recommendedName>
</protein>
<name>D0WE80_SLAES</name>
<dbReference type="RefSeq" id="WP_006361353.1">
    <property type="nucleotide sequence ID" value="NZ_GG700630.1"/>
</dbReference>
<dbReference type="Proteomes" id="UP000006001">
    <property type="component" value="Unassembled WGS sequence"/>
</dbReference>
<keyword evidence="2" id="KW-1185">Reference proteome</keyword>
<gene>
    <name evidence="1" type="ORF">HMPREF0762_00105</name>
</gene>
<evidence type="ECO:0000313" key="1">
    <source>
        <dbReference type="EMBL" id="EEZ62018.1"/>
    </source>
</evidence>
<dbReference type="AlphaFoldDB" id="D0WE80"/>
<reference evidence="1" key="1">
    <citation type="submission" date="2009-10" db="EMBL/GenBank/DDBJ databases">
        <authorList>
            <person name="Weinstock G."/>
            <person name="Sodergren E."/>
            <person name="Clifton S."/>
            <person name="Fulton L."/>
            <person name="Fulton B."/>
            <person name="Courtney L."/>
            <person name="Fronick C."/>
            <person name="Harrison M."/>
            <person name="Strong C."/>
            <person name="Farmer C."/>
            <person name="Delahaunty K."/>
            <person name="Markovic C."/>
            <person name="Hall O."/>
            <person name="Minx P."/>
            <person name="Tomlinson C."/>
            <person name="Mitreva M."/>
            <person name="Nelson J."/>
            <person name="Hou S."/>
            <person name="Wollam A."/>
            <person name="Pepin K.H."/>
            <person name="Johnson M."/>
            <person name="Bhonagiri V."/>
            <person name="Nash W.E."/>
            <person name="Warren W."/>
            <person name="Chinwalla A."/>
            <person name="Mardis E.R."/>
            <person name="Wilson R.K."/>
        </authorList>
    </citation>
    <scope>NUCLEOTIDE SEQUENCE [LARGE SCALE GENOMIC DNA]</scope>
    <source>
        <strain evidence="1">ATCC 700122</strain>
    </source>
</reference>
<dbReference type="HOGENOM" id="CLU_045981_1_0_11"/>
<accession>D0WE80</accession>
<dbReference type="SUPFAM" id="SSF56059">
    <property type="entry name" value="Glutathione synthetase ATP-binding domain-like"/>
    <property type="match status" value="1"/>
</dbReference>
<dbReference type="STRING" id="649764.HMPREF0762_00105"/>
<evidence type="ECO:0008006" key="3">
    <source>
        <dbReference type="Google" id="ProtNLM"/>
    </source>
</evidence>
<sequence>MSDNAAFTAEYLGIIDALDGDEPGRRAARDHMEHSTAICHGIVVDSSYVPRLYDARTRQAFEHIAETTHAILVKVMRAYLENPAYRHVYDLDERLVDLILLPRGYDALLPFCRLDVFLDEDTLEGRFCEFNADGSSGMNENREITASIVHTRPFEEFARHHTVGTCDRTLFDGWIEEFVSIYESYDLRVDNPRFAIVDFLENAIVDEFGVFKDLFEKAGHPCSIADVRDLSFDGETLRDGQGNRIDAIWRRCVTNDIIDRWEESQPLIEAVRARKVALIGSFAGHLVHDKQIFGVLRMPETRALLTDEENDFIERFVPFTAFLDDEHVDVARVIADKDEWIIKPTDEYGSHDVFAGKDFDQTEWKEIVAAHAGGAAGSPFLAQTYCTLYRTPAIGLYGDEEDFTTRSTVSCGNMSGIYVYNGRFAGIFSRLGPNPIISKATRGLTAASIWVD</sequence>
<comment type="caution">
    <text evidence="1">The sequence shown here is derived from an EMBL/GenBank/DDBJ whole genome shotgun (WGS) entry which is preliminary data.</text>
</comment>
<dbReference type="eggNOG" id="COG2308">
    <property type="taxonomic scope" value="Bacteria"/>
</dbReference>
<dbReference type="OrthoDB" id="9771802at2"/>